<keyword evidence="20" id="KW-1185">Reference proteome</keyword>
<name>A0A7N0TZS2_KALFE</name>
<dbReference type="PANTHER" id="PTHR23058:SF0">
    <property type="entry name" value="PEROXISOMAL MEMBRANE PROTEIN PEX14"/>
    <property type="match status" value="1"/>
</dbReference>
<evidence type="ECO:0000256" key="14">
    <source>
        <dbReference type="RuleBase" id="RU367032"/>
    </source>
</evidence>
<comment type="subcellular location">
    <subcellularLocation>
        <location evidence="1">Peroxisome membrane</location>
        <topology evidence="1">Single-pass membrane protein</topology>
    </subcellularLocation>
</comment>
<keyword evidence="9 14" id="KW-0576">Peroxisome</keyword>
<dbReference type="InterPro" id="IPR036388">
    <property type="entry name" value="WH-like_DNA-bd_sf"/>
</dbReference>
<evidence type="ECO:0000256" key="12">
    <source>
        <dbReference type="ARBA" id="ARBA00053920"/>
    </source>
</evidence>
<reference evidence="19" key="1">
    <citation type="submission" date="2021-01" db="UniProtKB">
        <authorList>
            <consortium name="EnsemblPlants"/>
        </authorList>
    </citation>
    <scope>IDENTIFICATION</scope>
</reference>
<accession>A0A7N0TZS2</accession>
<evidence type="ECO:0000256" key="8">
    <source>
        <dbReference type="ARBA" id="ARBA00023136"/>
    </source>
</evidence>
<dbReference type="EnsemblPlants" id="Kaladp0048s0884.1.v1.1">
    <property type="protein sequence ID" value="Kaladp0048s0884.1.v1.1"/>
    <property type="gene ID" value="Kaladp0048s0884.v1.1"/>
</dbReference>
<protein>
    <recommendedName>
        <fullName evidence="10 14">Peroxisomal membrane protein PEX14</fullName>
    </recommendedName>
    <alternativeName>
        <fullName evidence="11 14">Peroxin-14</fullName>
    </alternativeName>
</protein>
<dbReference type="Gramene" id="Kaladp0048s0884.1.v1.1">
    <property type="protein sequence ID" value="Kaladp0048s0884.1.v1.1"/>
    <property type="gene ID" value="Kaladp0048s0884.v1.1"/>
</dbReference>
<organism evidence="19 20">
    <name type="scientific">Kalanchoe fedtschenkoi</name>
    <name type="common">Lavender scallops</name>
    <name type="synonym">South American air plant</name>
    <dbReference type="NCBI Taxonomy" id="63787"/>
    <lineage>
        <taxon>Eukaryota</taxon>
        <taxon>Viridiplantae</taxon>
        <taxon>Streptophyta</taxon>
        <taxon>Embryophyta</taxon>
        <taxon>Tracheophyta</taxon>
        <taxon>Spermatophyta</taxon>
        <taxon>Magnoliopsida</taxon>
        <taxon>eudicotyledons</taxon>
        <taxon>Gunneridae</taxon>
        <taxon>Pentapetalae</taxon>
        <taxon>Saxifragales</taxon>
        <taxon>Crassulaceae</taxon>
        <taxon>Kalanchoe</taxon>
    </lineage>
</organism>
<proteinExistence type="inferred from homology"/>
<evidence type="ECO:0000256" key="13">
    <source>
        <dbReference type="ARBA" id="ARBA00064754"/>
    </source>
</evidence>
<keyword evidence="5 14" id="KW-0653">Protein transport</keyword>
<evidence type="ECO:0000256" key="3">
    <source>
        <dbReference type="ARBA" id="ARBA00022448"/>
    </source>
</evidence>
<dbReference type="Pfam" id="PF23020">
    <property type="entry name" value="PEX14-like_2nd"/>
    <property type="match status" value="1"/>
</dbReference>
<feature type="compositionally biased region" description="Basic and acidic residues" evidence="15">
    <location>
        <begin position="492"/>
        <end position="509"/>
    </location>
</feature>
<evidence type="ECO:0000259" key="18">
    <source>
        <dbReference type="Pfam" id="PF23020"/>
    </source>
</evidence>
<evidence type="ECO:0000256" key="5">
    <source>
        <dbReference type="ARBA" id="ARBA00022927"/>
    </source>
</evidence>
<evidence type="ECO:0000259" key="17">
    <source>
        <dbReference type="Pfam" id="PF17733"/>
    </source>
</evidence>
<comment type="subunit">
    <text evidence="13">Interacts with PEX13; forming the PEX13-PEX14 docking complex. Interacts with PEX5 (via WxxxF/Y motifs).</text>
</comment>
<dbReference type="Pfam" id="PF04695">
    <property type="entry name" value="Pex14_N"/>
    <property type="match status" value="1"/>
</dbReference>
<dbReference type="GO" id="GO:0005102">
    <property type="term" value="F:signaling receptor binding"/>
    <property type="evidence" value="ECO:0007669"/>
    <property type="project" value="TreeGrafter"/>
</dbReference>
<evidence type="ECO:0000313" key="19">
    <source>
        <dbReference type="EnsemblPlants" id="Kaladp0048s0884.1.v1.1"/>
    </source>
</evidence>
<evidence type="ECO:0000256" key="1">
    <source>
        <dbReference type="ARBA" id="ARBA00004549"/>
    </source>
</evidence>
<comment type="similarity">
    <text evidence="2 14">Belongs to the peroxin-14 family.</text>
</comment>
<feature type="region of interest" description="Disordered" evidence="15">
    <location>
        <begin position="428"/>
        <end position="509"/>
    </location>
</feature>
<dbReference type="AlphaFoldDB" id="A0A7N0TZS2"/>
<feature type="domain" description="Peroxisomal membrane protein PEX14-like KPWE" evidence="17">
    <location>
        <begin position="314"/>
        <end position="363"/>
    </location>
</feature>
<dbReference type="PANTHER" id="PTHR23058">
    <property type="entry name" value="PEROXISOMAL MEMBRANE PROTEIN PEX14"/>
    <property type="match status" value="1"/>
</dbReference>
<feature type="domain" description="Peroxisomal membrane protein PEX14 central plants" evidence="18">
    <location>
        <begin position="153"/>
        <end position="269"/>
    </location>
</feature>
<dbReference type="Gene3D" id="1.10.10.10">
    <property type="entry name" value="Winged helix-like DNA-binding domain superfamily/Winged helix DNA-binding domain"/>
    <property type="match status" value="1"/>
</dbReference>
<keyword evidence="3 14" id="KW-0813">Transport</keyword>
<sequence>MATQSTPPAPNPLPEEPANSGSPPGQPTFDSRQETGTTATVERSAPSVFVNSEPIREDQVQNAVKFLSHPKVRGSPVMYRRSFLEKKGLSREEIDEAFRRVPDTSPPTTSVPATVTTQDGQLKTSTAVQAVAPAQNLQLAAPATVSKTGFLTQFGWSHAFLAIGLLAASGAGTALLVKKSIIPRLKSWIRKVVSEDDEEKTPNSKPNLAEEATAAAKAAAAAASDVAKVSQELLSSKHAERIYFEEFKRALDLQVQEMVSMSKSMRNLEGKTFSYSGEEDPRAKLKKPYANGKVDVDVRSVRSSTPSVDNSAPPHPKSYMEIMSMIQRGEKPDNIREINDLPPNPNQQLSNPRLAPITKPWETAQSQPNSTQVFSGDEGYNLQDRFYSQINGNGSVIGRQQRNSGVTEIETENESRVPAVAKDSPVVRRWVPPQPPPVVMPEAAEAIRRPKSIPKEPQPTYDDRASVQSSDGADELQRITKISELGGSSENSRIDTEIQEEHDYTGEEN</sequence>
<dbReference type="GO" id="GO:0005829">
    <property type="term" value="C:cytosol"/>
    <property type="evidence" value="ECO:0007669"/>
    <property type="project" value="EnsemblPlants"/>
</dbReference>
<dbReference type="Proteomes" id="UP000594263">
    <property type="component" value="Unplaced"/>
</dbReference>
<dbReference type="OMA" id="FHWSHAI"/>
<dbReference type="InterPro" id="IPR006785">
    <property type="entry name" value="Pex14_N"/>
</dbReference>
<keyword evidence="4" id="KW-0812">Transmembrane</keyword>
<keyword evidence="7" id="KW-0811">Translocation</keyword>
<dbReference type="GO" id="GO:0016560">
    <property type="term" value="P:protein import into peroxisome matrix, docking"/>
    <property type="evidence" value="ECO:0007669"/>
    <property type="project" value="UniProtKB-UniRule"/>
</dbReference>
<dbReference type="GO" id="GO:1990429">
    <property type="term" value="C:peroxisomal importomer complex"/>
    <property type="evidence" value="ECO:0007669"/>
    <property type="project" value="TreeGrafter"/>
</dbReference>
<evidence type="ECO:0000313" key="20">
    <source>
        <dbReference type="Proteomes" id="UP000594263"/>
    </source>
</evidence>
<feature type="domain" description="Peroxisome membrane anchor protein Pex14p N-terminal" evidence="16">
    <location>
        <begin position="56"/>
        <end position="100"/>
    </location>
</feature>
<keyword evidence="6" id="KW-1133">Transmembrane helix</keyword>
<dbReference type="GO" id="GO:0005778">
    <property type="term" value="C:peroxisomal membrane"/>
    <property type="evidence" value="ECO:0007669"/>
    <property type="project" value="UniProtKB-SubCell"/>
</dbReference>
<feature type="compositionally biased region" description="Polar residues" evidence="15">
    <location>
        <begin position="20"/>
        <end position="41"/>
    </location>
</feature>
<dbReference type="InterPro" id="IPR040554">
    <property type="entry name" value="KPWE_PEX14_dom"/>
</dbReference>
<evidence type="ECO:0000256" key="4">
    <source>
        <dbReference type="ARBA" id="ARBA00022692"/>
    </source>
</evidence>
<evidence type="ECO:0000256" key="11">
    <source>
        <dbReference type="ARBA" id="ARBA00029691"/>
    </source>
</evidence>
<feature type="region of interest" description="Disordered" evidence="15">
    <location>
        <begin position="1"/>
        <end position="49"/>
    </location>
</feature>
<evidence type="ECO:0000256" key="6">
    <source>
        <dbReference type="ARBA" id="ARBA00022989"/>
    </source>
</evidence>
<keyword evidence="8 14" id="KW-0472">Membrane</keyword>
<evidence type="ECO:0000256" key="9">
    <source>
        <dbReference type="ARBA" id="ARBA00023140"/>
    </source>
</evidence>
<dbReference type="InterPro" id="IPR054154">
    <property type="entry name" value="PEX14-like_M_plants"/>
</dbReference>
<dbReference type="FunFam" id="1.10.10.10:FF:000217">
    <property type="entry name" value="Peroxisomal membrane protein PEX14"/>
    <property type="match status" value="1"/>
</dbReference>
<evidence type="ECO:0000256" key="2">
    <source>
        <dbReference type="ARBA" id="ARBA00005443"/>
    </source>
</evidence>
<evidence type="ECO:0000256" key="15">
    <source>
        <dbReference type="SAM" id="MobiDB-lite"/>
    </source>
</evidence>
<dbReference type="InterPro" id="IPR025655">
    <property type="entry name" value="PEX14"/>
</dbReference>
<evidence type="ECO:0000256" key="10">
    <source>
        <dbReference type="ARBA" id="ARBA00029502"/>
    </source>
</evidence>
<evidence type="ECO:0000259" key="16">
    <source>
        <dbReference type="Pfam" id="PF04695"/>
    </source>
</evidence>
<evidence type="ECO:0000256" key="7">
    <source>
        <dbReference type="ARBA" id="ARBA00023010"/>
    </source>
</evidence>
<dbReference type="Pfam" id="PF17733">
    <property type="entry name" value="KPWE_dom"/>
    <property type="match status" value="1"/>
</dbReference>
<comment type="function">
    <text evidence="12 14">Component of the PEX13-PEX14 docking complex, a translocon channel that specifically mediates the import of peroxisomal cargo proteins bound to PEX5 receptor. The PEX13-PEX14 docking complex forms a large import pore which can be opened to a diameter of about 9 nm. Mechanistically, PEX5 receptor along with cargo proteins associates with the PEX14 subunit of the PEX13-PEX14 docking complex in the cytosol, leading to the insertion of the receptor into the organelle membrane with the concomitant translocation of the cargo into the peroxisome matrix.</text>
</comment>